<dbReference type="SUPFAM" id="SSF102198">
    <property type="entry name" value="Putative cyclase"/>
    <property type="match status" value="1"/>
</dbReference>
<dbReference type="AlphaFoldDB" id="A0A443IG39"/>
<gene>
    <name evidence="1" type="ORF">ED28_04410</name>
</gene>
<dbReference type="RefSeq" id="WP_164877265.1">
    <property type="nucleotide sequence ID" value="NZ_CP071409.1"/>
</dbReference>
<proteinExistence type="predicted"/>
<dbReference type="GO" id="GO:0004061">
    <property type="term" value="F:arylformamidase activity"/>
    <property type="evidence" value="ECO:0007669"/>
    <property type="project" value="InterPro"/>
</dbReference>
<protein>
    <recommendedName>
        <fullName evidence="3">Cyclase family protein</fullName>
    </recommendedName>
</protein>
<keyword evidence="2" id="KW-1185">Reference proteome</keyword>
<comment type="caution">
    <text evidence="1">The sequence shown here is derived from an EMBL/GenBank/DDBJ whole genome shotgun (WGS) entry which is preliminary data.</text>
</comment>
<dbReference type="EMBL" id="JMEE01000004">
    <property type="protein sequence ID" value="RWR03047.1"/>
    <property type="molecule type" value="Genomic_DNA"/>
</dbReference>
<dbReference type="Proteomes" id="UP000288794">
    <property type="component" value="Unassembled WGS sequence"/>
</dbReference>
<evidence type="ECO:0000313" key="1">
    <source>
        <dbReference type="EMBL" id="RWR03047.1"/>
    </source>
</evidence>
<dbReference type="Pfam" id="PF04199">
    <property type="entry name" value="Cyclase"/>
    <property type="match status" value="1"/>
</dbReference>
<dbReference type="PANTHER" id="PTHR31118">
    <property type="entry name" value="CYCLASE-LIKE PROTEIN 2"/>
    <property type="match status" value="1"/>
</dbReference>
<dbReference type="InterPro" id="IPR037175">
    <property type="entry name" value="KFase_sf"/>
</dbReference>
<reference evidence="1 2" key="1">
    <citation type="submission" date="2014-04" db="EMBL/GenBank/DDBJ databases">
        <title>Draft genome sequence of Pantoea beijingensis strain LMG 27579, an emerging pathogen to Pleurotus eryngii with potential industrial application.</title>
        <authorList>
            <person name="Xu F."/>
            <person name="Liu Y."/>
            <person name="Wang S."/>
            <person name="Yin Y."/>
            <person name="Ma Y."/>
            <person name="Zhao S."/>
            <person name="Rong C."/>
        </authorList>
    </citation>
    <scope>NUCLEOTIDE SEQUENCE [LARGE SCALE GENOMIC DNA]</scope>
    <source>
        <strain evidence="1 2">LMG 27579</strain>
    </source>
</reference>
<evidence type="ECO:0008006" key="3">
    <source>
        <dbReference type="Google" id="ProtNLM"/>
    </source>
</evidence>
<dbReference type="GO" id="GO:0019441">
    <property type="term" value="P:L-tryptophan catabolic process to kynurenine"/>
    <property type="evidence" value="ECO:0007669"/>
    <property type="project" value="InterPro"/>
</dbReference>
<sequence length="232" mass="26100">MNSSILDLLNTYRIVDLTHALEEDMPVWPTHPRFFMNGIESLHKGDEAFLNQITLGEHCGTHVDAPAHFVPDGETIDHIAPLNLFSQAVKIDMSGAPASSSLPRQHIEQWEKENRAIQADDIVIFYTGYEDRWALRPNHLAFLKDWPGLSREAAMYLADKGIRAVGTDVMTIDAFVHEGYPAHDVFLNRNILIIENLTQLRDLPNQFIFLAMPLKIKGGSASPIRAVALIEH</sequence>
<dbReference type="PANTHER" id="PTHR31118:SF12">
    <property type="entry name" value="CYCLASE-LIKE PROTEIN 2"/>
    <property type="match status" value="1"/>
</dbReference>
<dbReference type="Gene3D" id="3.50.30.50">
    <property type="entry name" value="Putative cyclase"/>
    <property type="match status" value="1"/>
</dbReference>
<organism evidence="1 2">
    <name type="scientific">[Pantoea] beijingensis</name>
    <dbReference type="NCBI Taxonomy" id="1324864"/>
    <lineage>
        <taxon>Bacteria</taxon>
        <taxon>Pseudomonadati</taxon>
        <taxon>Pseudomonadota</taxon>
        <taxon>Gammaproteobacteria</taxon>
        <taxon>Enterobacterales</taxon>
        <taxon>Erwiniaceae</taxon>
        <taxon>Erwinia</taxon>
    </lineage>
</organism>
<name>A0A443IG39_9GAMM</name>
<dbReference type="InterPro" id="IPR007325">
    <property type="entry name" value="KFase/CYL"/>
</dbReference>
<evidence type="ECO:0000313" key="2">
    <source>
        <dbReference type="Proteomes" id="UP000288794"/>
    </source>
</evidence>
<accession>A0A443IG39</accession>